<feature type="transmembrane region" description="Helical" evidence="6">
    <location>
        <begin position="199"/>
        <end position="217"/>
    </location>
</feature>
<evidence type="ECO:0000256" key="3">
    <source>
        <dbReference type="ARBA" id="ARBA00022960"/>
    </source>
</evidence>
<dbReference type="PANTHER" id="PTHR30474">
    <property type="entry name" value="CELL CYCLE PROTEIN"/>
    <property type="match status" value="1"/>
</dbReference>
<dbReference type="PANTHER" id="PTHR30474:SF1">
    <property type="entry name" value="PEPTIDOGLYCAN GLYCOSYLTRANSFERASE MRDB"/>
    <property type="match status" value="1"/>
</dbReference>
<dbReference type="NCBIfam" id="TIGR02210">
    <property type="entry name" value="rodA_shape"/>
    <property type="match status" value="1"/>
</dbReference>
<organism evidence="7 8">
    <name type="scientific">Desulfotalea psychrophila (strain LSv54 / DSM 12343)</name>
    <dbReference type="NCBI Taxonomy" id="177439"/>
    <lineage>
        <taxon>Bacteria</taxon>
        <taxon>Pseudomonadati</taxon>
        <taxon>Thermodesulfobacteriota</taxon>
        <taxon>Desulfobulbia</taxon>
        <taxon>Desulfobulbales</taxon>
        <taxon>Desulfocapsaceae</taxon>
        <taxon>Desulfotalea</taxon>
    </lineage>
</organism>
<dbReference type="EC" id="2.4.99.28" evidence="6"/>
<dbReference type="HOGENOM" id="CLU_029243_2_2_7"/>
<comment type="similarity">
    <text evidence="6">Belongs to the SEDS family. MrdB/RodA subfamily.</text>
</comment>
<dbReference type="GO" id="GO:0009252">
    <property type="term" value="P:peptidoglycan biosynthetic process"/>
    <property type="evidence" value="ECO:0007669"/>
    <property type="project" value="UniProtKB-UniRule"/>
</dbReference>
<keyword evidence="6" id="KW-1003">Cell membrane</keyword>
<dbReference type="GO" id="GO:0008360">
    <property type="term" value="P:regulation of cell shape"/>
    <property type="evidence" value="ECO:0007669"/>
    <property type="project" value="UniProtKB-KW"/>
</dbReference>
<dbReference type="eggNOG" id="COG0772">
    <property type="taxonomic scope" value="Bacteria"/>
</dbReference>
<keyword evidence="5 6" id="KW-0472">Membrane</keyword>
<dbReference type="GO" id="GO:0005886">
    <property type="term" value="C:plasma membrane"/>
    <property type="evidence" value="ECO:0007669"/>
    <property type="project" value="UniProtKB-SubCell"/>
</dbReference>
<dbReference type="Pfam" id="PF01098">
    <property type="entry name" value="FTSW_RODA_SPOVE"/>
    <property type="match status" value="1"/>
</dbReference>
<accession>Q6APB1</accession>
<feature type="transmembrane region" description="Helical" evidence="6">
    <location>
        <begin position="287"/>
        <end position="308"/>
    </location>
</feature>
<feature type="transmembrane region" description="Helical" evidence="6">
    <location>
        <begin position="89"/>
        <end position="108"/>
    </location>
</feature>
<evidence type="ECO:0000256" key="1">
    <source>
        <dbReference type="ARBA" id="ARBA00004141"/>
    </source>
</evidence>
<feature type="transmembrane region" description="Helical" evidence="6">
    <location>
        <begin position="353"/>
        <end position="374"/>
    </location>
</feature>
<dbReference type="STRING" id="177439.DP1084"/>
<dbReference type="GO" id="GO:0071555">
    <property type="term" value="P:cell wall organization"/>
    <property type="evidence" value="ECO:0007669"/>
    <property type="project" value="UniProtKB-KW"/>
</dbReference>
<evidence type="ECO:0000256" key="4">
    <source>
        <dbReference type="ARBA" id="ARBA00022989"/>
    </source>
</evidence>
<dbReference type="GO" id="GO:0051301">
    <property type="term" value="P:cell division"/>
    <property type="evidence" value="ECO:0007669"/>
    <property type="project" value="InterPro"/>
</dbReference>
<comment type="pathway">
    <text evidence="6">Cell wall biogenesis; peptidoglycan biosynthesis.</text>
</comment>
<evidence type="ECO:0000256" key="6">
    <source>
        <dbReference type="HAMAP-Rule" id="MF_02079"/>
    </source>
</evidence>
<dbReference type="InterPro" id="IPR011923">
    <property type="entry name" value="RodA/MrdB"/>
</dbReference>
<keyword evidence="3 6" id="KW-0133">Cell shape</keyword>
<gene>
    <name evidence="6" type="primary">rodA</name>
    <name evidence="7" type="ordered locus">DP1084</name>
</gene>
<sequence>MWAFLIRSGMEASMFKADRRLFLHFDMILLLLVLLVSGIALCNLYSASFPYVGYGMAPWLKQLCYFGVMFFMSAFILCVDYKWLHQINYIFYFAVLGLLILADIIGSSAGGSQRWINLGLFNLQPSEVAKISMVICLASYYARKEVLDGYTLKQLLFPMAMLGLPFIMILAQPDLGTALMLGIIFVSMTMFVNLRWSTYLALGTFGIGAAVLGWLYVLKPYQRQRIETFLHPDQDLMGSGYQIFQSKIAIGSGGYFGKGYGEGPQGQLHFLPERHTDFAFAVLGEEWGFIGTFVFLALYFLMLLWGLYVASQAKDRFGILLAYGVVVLIFWQAVINLFMVLGFLPVVGIPLPLVSYGGSSLLTTCIGLAILMNVRMRSFDPVNHC</sequence>
<evidence type="ECO:0000313" key="8">
    <source>
        <dbReference type="Proteomes" id="UP000000602"/>
    </source>
</evidence>
<keyword evidence="6" id="KW-0573">Peptidoglycan synthesis</keyword>
<dbReference type="UniPathway" id="UPA00219"/>
<proteinExistence type="inferred from homology"/>
<reference evidence="8" key="1">
    <citation type="journal article" date="2004" name="Environ. Microbiol.">
        <title>The genome of Desulfotalea psychrophila, a sulfate-reducing bacterium from permanently cold Arctic sediments.</title>
        <authorList>
            <person name="Rabus R."/>
            <person name="Ruepp A."/>
            <person name="Frickey T."/>
            <person name="Rattei T."/>
            <person name="Fartmann B."/>
            <person name="Stark M."/>
            <person name="Bauer M."/>
            <person name="Zibat A."/>
            <person name="Lombardot T."/>
            <person name="Becker I."/>
            <person name="Amann J."/>
            <person name="Gellner K."/>
            <person name="Teeling H."/>
            <person name="Leuschner W.D."/>
            <person name="Gloeckner F.-O."/>
            <person name="Lupas A.N."/>
            <person name="Amann R."/>
            <person name="Klenk H.-P."/>
        </authorList>
    </citation>
    <scope>NUCLEOTIDE SEQUENCE [LARGE SCALE GENOMIC DNA]</scope>
    <source>
        <strain evidence="8">DSM 12343 / LSv54</strain>
    </source>
</reference>
<dbReference type="Proteomes" id="UP000000602">
    <property type="component" value="Chromosome"/>
</dbReference>
<keyword evidence="6" id="KW-0997">Cell inner membrane</keyword>
<feature type="transmembrane region" description="Helical" evidence="6">
    <location>
        <begin position="320"/>
        <end position="347"/>
    </location>
</feature>
<dbReference type="HAMAP" id="MF_02079">
    <property type="entry name" value="PGT_RodA"/>
    <property type="match status" value="1"/>
</dbReference>
<dbReference type="GO" id="GO:0008955">
    <property type="term" value="F:peptidoglycan glycosyltransferase activity"/>
    <property type="evidence" value="ECO:0007669"/>
    <property type="project" value="UniProtKB-UniRule"/>
</dbReference>
<dbReference type="KEGG" id="dps:DP1084"/>
<keyword evidence="6" id="KW-0328">Glycosyltransferase</keyword>
<dbReference type="InterPro" id="IPR001182">
    <property type="entry name" value="FtsW/RodA"/>
</dbReference>
<keyword evidence="2 6" id="KW-0812">Transmembrane</keyword>
<feature type="transmembrane region" description="Helical" evidence="6">
    <location>
        <begin position="21"/>
        <end position="47"/>
    </location>
</feature>
<dbReference type="EMBL" id="CR522870">
    <property type="protein sequence ID" value="CAG35813.1"/>
    <property type="molecule type" value="Genomic_DNA"/>
</dbReference>
<evidence type="ECO:0000256" key="5">
    <source>
        <dbReference type="ARBA" id="ARBA00023136"/>
    </source>
</evidence>
<evidence type="ECO:0000256" key="2">
    <source>
        <dbReference type="ARBA" id="ARBA00022692"/>
    </source>
</evidence>
<keyword evidence="6" id="KW-0961">Cell wall biogenesis/degradation</keyword>
<dbReference type="GO" id="GO:0015648">
    <property type="term" value="F:lipid-linked peptidoglycan transporter activity"/>
    <property type="evidence" value="ECO:0007669"/>
    <property type="project" value="TreeGrafter"/>
</dbReference>
<dbReference type="GO" id="GO:0032153">
    <property type="term" value="C:cell division site"/>
    <property type="evidence" value="ECO:0007669"/>
    <property type="project" value="TreeGrafter"/>
</dbReference>
<comment type="catalytic activity">
    <reaction evidence="6">
        <text>[GlcNAc-(1-&gt;4)-Mur2Ac(oyl-L-Ala-gamma-D-Glu-L-Lys-D-Ala-D-Ala)](n)-di-trans,octa-cis-undecaprenyl diphosphate + beta-D-GlcNAc-(1-&gt;4)-Mur2Ac(oyl-L-Ala-gamma-D-Glu-L-Lys-D-Ala-D-Ala)-di-trans,octa-cis-undecaprenyl diphosphate = [GlcNAc-(1-&gt;4)-Mur2Ac(oyl-L-Ala-gamma-D-Glu-L-Lys-D-Ala-D-Ala)](n+1)-di-trans,octa-cis-undecaprenyl diphosphate + di-trans,octa-cis-undecaprenyl diphosphate + H(+)</text>
        <dbReference type="Rhea" id="RHEA:23708"/>
        <dbReference type="Rhea" id="RHEA-COMP:9602"/>
        <dbReference type="Rhea" id="RHEA-COMP:9603"/>
        <dbReference type="ChEBI" id="CHEBI:15378"/>
        <dbReference type="ChEBI" id="CHEBI:58405"/>
        <dbReference type="ChEBI" id="CHEBI:60033"/>
        <dbReference type="ChEBI" id="CHEBI:78435"/>
        <dbReference type="EC" id="2.4.99.28"/>
    </reaction>
</comment>
<keyword evidence="4 6" id="KW-1133">Transmembrane helix</keyword>
<comment type="subcellular location">
    <subcellularLocation>
        <location evidence="6">Cell inner membrane</location>
        <topology evidence="6">Multi-pass membrane protein</topology>
    </subcellularLocation>
    <subcellularLocation>
        <location evidence="1">Membrane</location>
        <topology evidence="1">Multi-pass membrane protein</topology>
    </subcellularLocation>
</comment>
<feature type="transmembrane region" description="Helical" evidence="6">
    <location>
        <begin position="59"/>
        <end position="77"/>
    </location>
</feature>
<protein>
    <recommendedName>
        <fullName evidence="6">Peptidoglycan glycosyltransferase RodA</fullName>
        <shortName evidence="6">PGT</shortName>
        <ecNumber evidence="6">2.4.99.28</ecNumber>
    </recommendedName>
    <alternativeName>
        <fullName evidence="6">Cell elongation protein RodA</fullName>
    </alternativeName>
    <alternativeName>
        <fullName evidence="6">Cell wall polymerase</fullName>
    </alternativeName>
    <alternativeName>
        <fullName evidence="6">Peptidoglycan polymerase</fullName>
        <shortName evidence="6">PG polymerase</shortName>
    </alternativeName>
</protein>
<dbReference type="AlphaFoldDB" id="Q6APB1"/>
<name>Q6APB1_DESPS</name>
<evidence type="ECO:0000313" key="7">
    <source>
        <dbReference type="EMBL" id="CAG35813.1"/>
    </source>
</evidence>
<comment type="function">
    <text evidence="6">Peptidoglycan polymerase that is essential for cell wall elongation.</text>
</comment>
<keyword evidence="8" id="KW-1185">Reference proteome</keyword>
<keyword evidence="6" id="KW-0808">Transferase</keyword>